<dbReference type="Gene3D" id="3.90.550.10">
    <property type="entry name" value="Spore Coat Polysaccharide Biosynthesis Protein SpsA, Chain A"/>
    <property type="match status" value="1"/>
</dbReference>
<reference evidence="2 3" key="1">
    <citation type="submission" date="2020-04" db="EMBL/GenBank/DDBJ databases">
        <authorList>
            <person name="Klaysubun C."/>
            <person name="Duangmal K."/>
            <person name="Lipun K."/>
        </authorList>
    </citation>
    <scope>NUCLEOTIDE SEQUENCE [LARGE SCALE GENOMIC DNA]</scope>
    <source>
        <strain evidence="2 3">JCM 11839</strain>
    </source>
</reference>
<organism evidence="2 3">
    <name type="scientific">Pseudonocardia xinjiangensis</name>
    <dbReference type="NCBI Taxonomy" id="75289"/>
    <lineage>
        <taxon>Bacteria</taxon>
        <taxon>Bacillati</taxon>
        <taxon>Actinomycetota</taxon>
        <taxon>Actinomycetes</taxon>
        <taxon>Pseudonocardiales</taxon>
        <taxon>Pseudonocardiaceae</taxon>
        <taxon>Pseudonocardia</taxon>
    </lineage>
</organism>
<comment type="caution">
    <text evidence="2">The sequence shown here is derived from an EMBL/GenBank/DDBJ whole genome shotgun (WGS) entry which is preliminary data.</text>
</comment>
<protein>
    <submittedName>
        <fullName evidence="2">Glycosyltransferase family 2 protein</fullName>
    </submittedName>
</protein>
<gene>
    <name evidence="2" type="ORF">HF577_26040</name>
</gene>
<accession>A0ABX1RLL8</accession>
<dbReference type="SUPFAM" id="SSF53448">
    <property type="entry name" value="Nucleotide-diphospho-sugar transferases"/>
    <property type="match status" value="1"/>
</dbReference>
<name>A0ABX1RLL8_9PSEU</name>
<proteinExistence type="predicted"/>
<dbReference type="PANTHER" id="PTHR43179:SF7">
    <property type="entry name" value="RHAMNOSYLTRANSFERASE WBBL"/>
    <property type="match status" value="1"/>
</dbReference>
<evidence type="ECO:0000256" key="1">
    <source>
        <dbReference type="SAM" id="MobiDB-lite"/>
    </source>
</evidence>
<evidence type="ECO:0000313" key="3">
    <source>
        <dbReference type="Proteomes" id="UP001296706"/>
    </source>
</evidence>
<dbReference type="EMBL" id="JAAXKY010000105">
    <property type="protein sequence ID" value="NMH80534.1"/>
    <property type="molecule type" value="Genomic_DNA"/>
</dbReference>
<keyword evidence="3" id="KW-1185">Reference proteome</keyword>
<dbReference type="InterPro" id="IPR029044">
    <property type="entry name" value="Nucleotide-diphossugar_trans"/>
</dbReference>
<evidence type="ECO:0000313" key="2">
    <source>
        <dbReference type="EMBL" id="NMH80534.1"/>
    </source>
</evidence>
<feature type="compositionally biased region" description="Basic and acidic residues" evidence="1">
    <location>
        <begin position="13"/>
        <end position="27"/>
    </location>
</feature>
<dbReference type="PANTHER" id="PTHR43179">
    <property type="entry name" value="RHAMNOSYLTRANSFERASE WBBL"/>
    <property type="match status" value="1"/>
</dbReference>
<dbReference type="Proteomes" id="UP001296706">
    <property type="component" value="Unassembled WGS sequence"/>
</dbReference>
<sequence>MDRDPIRGAPVDGDTRRDPERSESVTRDVGRKYGCELAVVTVARSGRPDVDRLAATVSTPAPRPVRVVLTVVADATTVVDDPGVGVEVLRLAEDIGRPAAINRAVAGLDAEVGWVLIADPAVRWDADVLDGLLAAAARYPRAGLIGPRLRDAAGSVLPSAGALPSTTQALRGRIPVGAGAGPTGWLATSCVLLRRAAWDSVDGFDPRYLDTAGPVDMADVDLADRLLRAGWLVVHAPGVEVAAGARNGDGVLATPVDGLRRYVSARSGAPARLLLALATRSGAVTGRNAAVRNTATRKTES</sequence>
<feature type="region of interest" description="Disordered" evidence="1">
    <location>
        <begin position="1"/>
        <end position="27"/>
    </location>
</feature>
<dbReference type="RefSeq" id="WP_169398584.1">
    <property type="nucleotide sequence ID" value="NZ_BAAAJH010000030.1"/>
</dbReference>